<accession>A0A543IUP3</accession>
<name>A0A543IUP3_9ACTN</name>
<evidence type="ECO:0000313" key="1">
    <source>
        <dbReference type="EMBL" id="TQM74293.1"/>
    </source>
</evidence>
<proteinExistence type="predicted"/>
<protein>
    <submittedName>
        <fullName evidence="1">Uncharacterized protein</fullName>
    </submittedName>
</protein>
<gene>
    <name evidence="1" type="ORF">FHX40_0961</name>
</gene>
<dbReference type="AlphaFoldDB" id="A0A543IUP3"/>
<keyword evidence="2" id="KW-1185">Reference proteome</keyword>
<dbReference type="EMBL" id="VFPQ01000001">
    <property type="protein sequence ID" value="TQM74293.1"/>
    <property type="molecule type" value="Genomic_DNA"/>
</dbReference>
<dbReference type="Proteomes" id="UP000319213">
    <property type="component" value="Unassembled WGS sequence"/>
</dbReference>
<comment type="caution">
    <text evidence="1">The sequence shown here is derived from an EMBL/GenBank/DDBJ whole genome shotgun (WGS) entry which is preliminary data.</text>
</comment>
<evidence type="ECO:0000313" key="2">
    <source>
        <dbReference type="Proteomes" id="UP000319213"/>
    </source>
</evidence>
<organism evidence="1 2">
    <name type="scientific">Thermopolyspora flexuosa</name>
    <dbReference type="NCBI Taxonomy" id="103836"/>
    <lineage>
        <taxon>Bacteria</taxon>
        <taxon>Bacillati</taxon>
        <taxon>Actinomycetota</taxon>
        <taxon>Actinomycetes</taxon>
        <taxon>Streptosporangiales</taxon>
        <taxon>Streptosporangiaceae</taxon>
        <taxon>Thermopolyspora</taxon>
    </lineage>
</organism>
<dbReference type="OrthoDB" id="3542505at2"/>
<reference evidence="1 2" key="1">
    <citation type="submission" date="2019-06" db="EMBL/GenBank/DDBJ databases">
        <title>Sequencing the genomes of 1000 actinobacteria strains.</title>
        <authorList>
            <person name="Klenk H.-P."/>
        </authorList>
    </citation>
    <scope>NUCLEOTIDE SEQUENCE [LARGE SCALE GENOMIC DNA]</scope>
    <source>
        <strain evidence="1 2">DSM 43186</strain>
    </source>
</reference>
<dbReference type="RefSeq" id="WP_142258490.1">
    <property type="nucleotide sequence ID" value="NZ_BMPV01000006.1"/>
</dbReference>
<sequence>MSGTETHLLLAAPGTRVLLVGSGTYAAGSLLPEVDAVPGTVADLGRCLVERAGLDPANLTTLVDPATPMELGAALVEAAEQANPTCSSFTTSATAWSTRTASCTSPPRPPST</sequence>